<reference evidence="8" key="1">
    <citation type="submission" date="2020-02" db="EMBL/GenBank/DDBJ databases">
        <authorList>
            <person name="Scholz U."/>
            <person name="Mascher M."/>
            <person name="Fiebig A."/>
        </authorList>
    </citation>
    <scope>NUCLEOTIDE SEQUENCE</scope>
</reference>
<dbReference type="Gene3D" id="3.40.50.300">
    <property type="entry name" value="P-loop containing nucleotide triphosphate hydrolases"/>
    <property type="match status" value="1"/>
</dbReference>
<sequence>MRPQRLLDIATEKCTLGCPILDDLLGGGVPCGSVTEFAGESGVGKTQLCLQLALCAMLPPSRGGLSAASLYIHSEFPFPLPRLRHLSFHFPSPFPSPLDHVLVRGVHTADELLAILDRLGDLLSRPPSGVPVKLIVIDSIAALFRSDFDNNSVDLKRRSSLFFMIAGKLKEHAARFGPAVVVTNQAVDVVATEDQSSRLRVGNYASLRTSGRDVCPALGLSWANCVNTRLFLSRSEQRPPKAVDLGDSTSEGTYTGKVRRIQVVFAPHLPESSCEYVILRKGILGLCQ</sequence>
<dbReference type="GO" id="GO:0005524">
    <property type="term" value="F:ATP binding"/>
    <property type="evidence" value="ECO:0007669"/>
    <property type="project" value="UniProtKB-KW"/>
</dbReference>
<dbReference type="GO" id="GO:0140664">
    <property type="term" value="F:ATP-dependent DNA damage sensor activity"/>
    <property type="evidence" value="ECO:0007669"/>
    <property type="project" value="InterPro"/>
</dbReference>
<dbReference type="GO" id="GO:0000722">
    <property type="term" value="P:telomere maintenance via recombination"/>
    <property type="evidence" value="ECO:0007669"/>
    <property type="project" value="TreeGrafter"/>
</dbReference>
<dbReference type="InterPro" id="IPR020588">
    <property type="entry name" value="RecA_ATP-bd"/>
</dbReference>
<evidence type="ECO:0000256" key="5">
    <source>
        <dbReference type="ARBA" id="ARBA00023204"/>
    </source>
</evidence>
<keyword evidence="3" id="KW-0227">DNA damage</keyword>
<feature type="domain" description="RecA family profile 1" evidence="7">
    <location>
        <begin position="10"/>
        <end position="186"/>
    </location>
</feature>
<keyword evidence="6" id="KW-0539">Nucleus</keyword>
<dbReference type="PIRSF" id="PIRSF005856">
    <property type="entry name" value="Rad51"/>
    <property type="match status" value="1"/>
</dbReference>
<dbReference type="InterPro" id="IPR016467">
    <property type="entry name" value="DNA_recomb/repair_RecA-like"/>
</dbReference>
<dbReference type="InterPro" id="IPR027417">
    <property type="entry name" value="P-loop_NTPase"/>
</dbReference>
<keyword evidence="2" id="KW-0547">Nucleotide-binding</keyword>
<dbReference type="EMBL" id="LR746276">
    <property type="protein sequence ID" value="CAA7407379.1"/>
    <property type="molecule type" value="Genomic_DNA"/>
</dbReference>
<evidence type="ECO:0000256" key="1">
    <source>
        <dbReference type="ARBA" id="ARBA00004123"/>
    </source>
</evidence>
<evidence type="ECO:0000313" key="9">
    <source>
        <dbReference type="Proteomes" id="UP000663760"/>
    </source>
</evidence>
<protein>
    <recommendedName>
        <fullName evidence="7">RecA family profile 1 domain-containing protein</fullName>
    </recommendedName>
</protein>
<dbReference type="CDD" id="cd19491">
    <property type="entry name" value="XRCC3"/>
    <property type="match status" value="1"/>
</dbReference>
<evidence type="ECO:0000313" key="8">
    <source>
        <dbReference type="EMBL" id="CAA7407379.1"/>
    </source>
</evidence>
<dbReference type="SUPFAM" id="SSF52540">
    <property type="entry name" value="P-loop containing nucleoside triphosphate hydrolases"/>
    <property type="match status" value="1"/>
</dbReference>
<evidence type="ECO:0000256" key="2">
    <source>
        <dbReference type="ARBA" id="ARBA00022741"/>
    </source>
</evidence>
<evidence type="ECO:0000259" key="7">
    <source>
        <dbReference type="PROSITE" id="PS50162"/>
    </source>
</evidence>
<dbReference type="InterPro" id="IPR047348">
    <property type="entry name" value="XRCC3-like_C"/>
</dbReference>
<organism evidence="8 9">
    <name type="scientific">Spirodela intermedia</name>
    <name type="common">Intermediate duckweed</name>
    <dbReference type="NCBI Taxonomy" id="51605"/>
    <lineage>
        <taxon>Eukaryota</taxon>
        <taxon>Viridiplantae</taxon>
        <taxon>Streptophyta</taxon>
        <taxon>Embryophyta</taxon>
        <taxon>Tracheophyta</taxon>
        <taxon>Spermatophyta</taxon>
        <taxon>Magnoliopsida</taxon>
        <taxon>Liliopsida</taxon>
        <taxon>Araceae</taxon>
        <taxon>Lemnoideae</taxon>
        <taxon>Spirodela</taxon>
    </lineage>
</organism>
<keyword evidence="4" id="KW-0067">ATP-binding</keyword>
<dbReference type="AlphaFoldDB" id="A0A7I8LBK7"/>
<dbReference type="GO" id="GO:0005657">
    <property type="term" value="C:replication fork"/>
    <property type="evidence" value="ECO:0007669"/>
    <property type="project" value="TreeGrafter"/>
</dbReference>
<dbReference type="GO" id="GO:0045003">
    <property type="term" value="P:double-strand break repair via synthesis-dependent strand annealing"/>
    <property type="evidence" value="ECO:0007669"/>
    <property type="project" value="TreeGrafter"/>
</dbReference>
<dbReference type="GO" id="GO:0071140">
    <property type="term" value="P:resolution of mitotic recombination intermediates"/>
    <property type="evidence" value="ECO:0007669"/>
    <property type="project" value="TreeGrafter"/>
</dbReference>
<dbReference type="PROSITE" id="PS50162">
    <property type="entry name" value="RECA_2"/>
    <property type="match status" value="1"/>
</dbReference>
<proteinExistence type="predicted"/>
<dbReference type="PANTHER" id="PTHR46487:SF1">
    <property type="entry name" value="DNA REPAIR PROTEIN XRCC3"/>
    <property type="match status" value="1"/>
</dbReference>
<dbReference type="PANTHER" id="PTHR46487">
    <property type="entry name" value="DNA REPAIR PROTEIN XRCC3"/>
    <property type="match status" value="1"/>
</dbReference>
<dbReference type="GO" id="GO:0033065">
    <property type="term" value="C:Rad51C-XRCC3 complex"/>
    <property type="evidence" value="ECO:0007669"/>
    <property type="project" value="TreeGrafter"/>
</dbReference>
<dbReference type="InterPro" id="IPR013632">
    <property type="entry name" value="Rad51_C"/>
</dbReference>
<dbReference type="SMART" id="SM00382">
    <property type="entry name" value="AAA"/>
    <property type="match status" value="1"/>
</dbReference>
<accession>A0A7I8LBK7</accession>
<keyword evidence="9" id="KW-1185">Reference proteome</keyword>
<name>A0A7I8LBK7_SPIIN</name>
<comment type="subcellular location">
    <subcellularLocation>
        <location evidence="1">Nucleus</location>
    </subcellularLocation>
</comment>
<dbReference type="Proteomes" id="UP000663760">
    <property type="component" value="Chromosome 13"/>
</dbReference>
<dbReference type="Pfam" id="PF08423">
    <property type="entry name" value="Rad51"/>
    <property type="match status" value="1"/>
</dbReference>
<keyword evidence="5" id="KW-0234">DNA repair</keyword>
<dbReference type="GO" id="GO:0090656">
    <property type="term" value="P:t-circle formation"/>
    <property type="evidence" value="ECO:0007669"/>
    <property type="project" value="TreeGrafter"/>
</dbReference>
<evidence type="ECO:0000256" key="6">
    <source>
        <dbReference type="ARBA" id="ARBA00023242"/>
    </source>
</evidence>
<dbReference type="GO" id="GO:0000400">
    <property type="term" value="F:four-way junction DNA binding"/>
    <property type="evidence" value="ECO:0007669"/>
    <property type="project" value="TreeGrafter"/>
</dbReference>
<gene>
    <name evidence="8" type="ORF">SI8410_13018057</name>
</gene>
<dbReference type="OrthoDB" id="1861185at2759"/>
<evidence type="ECO:0000256" key="3">
    <source>
        <dbReference type="ARBA" id="ARBA00022763"/>
    </source>
</evidence>
<dbReference type="InterPro" id="IPR003593">
    <property type="entry name" value="AAA+_ATPase"/>
</dbReference>
<evidence type="ECO:0000256" key="4">
    <source>
        <dbReference type="ARBA" id="ARBA00022840"/>
    </source>
</evidence>